<feature type="chain" id="PRO_5018216782" evidence="4">
    <location>
        <begin position="26"/>
        <end position="645"/>
    </location>
</feature>
<keyword evidence="1" id="KW-0175">Coiled coil</keyword>
<proteinExistence type="predicted"/>
<feature type="compositionally biased region" description="Polar residues" evidence="2">
    <location>
        <begin position="607"/>
        <end position="623"/>
    </location>
</feature>
<reference evidence="5 6" key="1">
    <citation type="journal article" date="2018" name="BMC Genomics">
        <title>Genomic evidence for intraspecific hybridization in a clonal and extremely halotolerant yeast.</title>
        <authorList>
            <person name="Gostincar C."/>
            <person name="Stajich J.E."/>
            <person name="Zupancic J."/>
            <person name="Zalar P."/>
            <person name="Gunde-Cimerman N."/>
        </authorList>
    </citation>
    <scope>NUCLEOTIDE SEQUENCE [LARGE SCALE GENOMIC DNA]</scope>
    <source>
        <strain evidence="5 6">EXF-6651</strain>
    </source>
</reference>
<feature type="signal peptide" evidence="4">
    <location>
        <begin position="1"/>
        <end position="25"/>
    </location>
</feature>
<evidence type="ECO:0000256" key="4">
    <source>
        <dbReference type="SAM" id="SignalP"/>
    </source>
</evidence>
<evidence type="ECO:0000256" key="1">
    <source>
        <dbReference type="SAM" id="Coils"/>
    </source>
</evidence>
<feature type="coiled-coil region" evidence="1">
    <location>
        <begin position="236"/>
        <end position="263"/>
    </location>
</feature>
<gene>
    <name evidence="5" type="ORF">D0866_12621</name>
</gene>
<feature type="region of interest" description="Disordered" evidence="2">
    <location>
        <begin position="530"/>
        <end position="645"/>
    </location>
</feature>
<feature type="compositionally biased region" description="Basic and acidic residues" evidence="2">
    <location>
        <begin position="214"/>
        <end position="223"/>
    </location>
</feature>
<name>A0A3M6ZY17_HORWE</name>
<keyword evidence="3" id="KW-1133">Transmembrane helix</keyword>
<sequence>MRAIFFAALSTVFALFLLPWASALGSKPRFPFILDQDLDNAYIKFALPCPANTSCGAADEALIDSVLTSCVPQVFGIQIKPSGQSTSSKLLINDSPIDFDENTRPSPLSVALDVNSTGNSTHHVTVLGQSHSLNQEDPSHFLDGFWQDLAFNITTLDGLVTSGLGFELNTQSVRHAPDLSLVLASGNLPQFKLNLAGRPLEATADRTQPTSESRVIEGQDKEDEMKGLSEDAGFDLASEIEALHLLEEEAQDLQAEIVTKKQAISNYLRLHRKHSSLHQLLSECDGLMCAARVVAQRICDKVGKVGLLTEHNLGYFRVQSANLHNTMMHSNEPFASQQTSKNGTKSVKFAEDLDGMSEKSNSTAKPFSMPFTMTKNGTGHDYHFKDFVNPLNPLVRAMQIIVSVLGLAALCSYIRNKCMSMRKRVERAADREERRNARAYRRAARRAHMRRRWDSFVRAINCFRPAVEPKMEDYEEKRALILQDAFLEQLEDLDQAEKGEVMEAEIRELRHAHEIVASLVRVDENRYDLATLPSSDPPPSRAPLPYTVDSRSRASTNTLPSYNCESLPDYSSRPDTSPERSSNRSSVVSSTCTPASSNEEGRPGAPSVSSAGRTRYTPTSSVLEISPRVSEETLRTRQSKDTQDF</sequence>
<dbReference type="AlphaFoldDB" id="A0A3M6ZY17"/>
<evidence type="ECO:0000256" key="3">
    <source>
        <dbReference type="SAM" id="Phobius"/>
    </source>
</evidence>
<dbReference type="EMBL" id="QWIM01001887">
    <property type="protein sequence ID" value="RMY20113.1"/>
    <property type="molecule type" value="Genomic_DNA"/>
</dbReference>
<feature type="transmembrane region" description="Helical" evidence="3">
    <location>
        <begin position="394"/>
        <end position="414"/>
    </location>
</feature>
<keyword evidence="3" id="KW-0472">Membrane</keyword>
<organism evidence="5 6">
    <name type="scientific">Hortaea werneckii</name>
    <name type="common">Black yeast</name>
    <name type="synonym">Cladosporium werneckii</name>
    <dbReference type="NCBI Taxonomy" id="91943"/>
    <lineage>
        <taxon>Eukaryota</taxon>
        <taxon>Fungi</taxon>
        <taxon>Dikarya</taxon>
        <taxon>Ascomycota</taxon>
        <taxon>Pezizomycotina</taxon>
        <taxon>Dothideomycetes</taxon>
        <taxon>Dothideomycetidae</taxon>
        <taxon>Mycosphaerellales</taxon>
        <taxon>Teratosphaeriaceae</taxon>
        <taxon>Hortaea</taxon>
    </lineage>
</organism>
<keyword evidence="3" id="KW-0812">Transmembrane</keyword>
<evidence type="ECO:0000313" key="6">
    <source>
        <dbReference type="Proteomes" id="UP000276864"/>
    </source>
</evidence>
<evidence type="ECO:0000313" key="5">
    <source>
        <dbReference type="EMBL" id="RMY20113.1"/>
    </source>
</evidence>
<feature type="compositionally biased region" description="Basic and acidic residues" evidence="2">
    <location>
        <begin position="629"/>
        <end position="645"/>
    </location>
</feature>
<keyword evidence="4" id="KW-0732">Signal</keyword>
<accession>A0A3M6ZY17</accession>
<dbReference type="Proteomes" id="UP000276864">
    <property type="component" value="Unassembled WGS sequence"/>
</dbReference>
<feature type="region of interest" description="Disordered" evidence="2">
    <location>
        <begin position="200"/>
        <end position="223"/>
    </location>
</feature>
<evidence type="ECO:0000256" key="2">
    <source>
        <dbReference type="SAM" id="MobiDB-lite"/>
    </source>
</evidence>
<comment type="caution">
    <text evidence="5">The sequence shown here is derived from an EMBL/GenBank/DDBJ whole genome shotgun (WGS) entry which is preliminary data.</text>
</comment>
<feature type="compositionally biased region" description="Polar residues" evidence="2">
    <location>
        <begin position="553"/>
        <end position="564"/>
    </location>
</feature>
<protein>
    <submittedName>
        <fullName evidence="5">Uncharacterized protein</fullName>
    </submittedName>
</protein>